<feature type="transmembrane region" description="Helical" evidence="6">
    <location>
        <begin position="47"/>
        <end position="72"/>
    </location>
</feature>
<evidence type="ECO:0000256" key="1">
    <source>
        <dbReference type="ARBA" id="ARBA00004651"/>
    </source>
</evidence>
<dbReference type="Proteomes" id="UP000319818">
    <property type="component" value="Unassembled WGS sequence"/>
</dbReference>
<comment type="subcellular location">
    <subcellularLocation>
        <location evidence="1">Cell membrane</location>
        <topology evidence="1">Multi-pass membrane protein</topology>
    </subcellularLocation>
</comment>
<evidence type="ECO:0000256" key="5">
    <source>
        <dbReference type="ARBA" id="ARBA00023136"/>
    </source>
</evidence>
<keyword evidence="5 6" id="KW-0472">Membrane</keyword>
<evidence type="ECO:0000256" key="2">
    <source>
        <dbReference type="ARBA" id="ARBA00022475"/>
    </source>
</evidence>
<dbReference type="InterPro" id="IPR011701">
    <property type="entry name" value="MFS"/>
</dbReference>
<keyword evidence="9" id="KW-1185">Reference proteome</keyword>
<keyword evidence="3 6" id="KW-0812">Transmembrane</keyword>
<feature type="transmembrane region" description="Helical" evidence="6">
    <location>
        <begin position="108"/>
        <end position="128"/>
    </location>
</feature>
<organism evidence="8 9">
    <name type="scientific">Pseudonocardia cypriaca</name>
    <dbReference type="NCBI Taxonomy" id="882449"/>
    <lineage>
        <taxon>Bacteria</taxon>
        <taxon>Bacillati</taxon>
        <taxon>Actinomycetota</taxon>
        <taxon>Actinomycetes</taxon>
        <taxon>Pseudonocardiales</taxon>
        <taxon>Pseudonocardiaceae</taxon>
        <taxon>Pseudonocardia</taxon>
    </lineage>
</organism>
<dbReference type="GO" id="GO:0005886">
    <property type="term" value="C:plasma membrane"/>
    <property type="evidence" value="ECO:0007669"/>
    <property type="project" value="UniProtKB-SubCell"/>
</dbReference>
<dbReference type="PANTHER" id="PTHR43124">
    <property type="entry name" value="PURINE EFFLUX PUMP PBUE"/>
    <property type="match status" value="1"/>
</dbReference>
<evidence type="ECO:0000256" key="4">
    <source>
        <dbReference type="ARBA" id="ARBA00022989"/>
    </source>
</evidence>
<dbReference type="EMBL" id="VFPH01000002">
    <property type="protein sequence ID" value="TQM38114.1"/>
    <property type="molecule type" value="Genomic_DNA"/>
</dbReference>
<evidence type="ECO:0000313" key="9">
    <source>
        <dbReference type="Proteomes" id="UP000319818"/>
    </source>
</evidence>
<dbReference type="Gene3D" id="1.20.1250.20">
    <property type="entry name" value="MFS general substrate transporter like domains"/>
    <property type="match status" value="1"/>
</dbReference>
<feature type="transmembrane region" description="Helical" evidence="6">
    <location>
        <begin position="140"/>
        <end position="162"/>
    </location>
</feature>
<dbReference type="AlphaFoldDB" id="A0A543FWI4"/>
<keyword evidence="2" id="KW-1003">Cell membrane</keyword>
<dbReference type="PROSITE" id="PS50850">
    <property type="entry name" value="MFS"/>
    <property type="match status" value="1"/>
</dbReference>
<feature type="transmembrane region" description="Helical" evidence="6">
    <location>
        <begin position="209"/>
        <end position="235"/>
    </location>
</feature>
<evidence type="ECO:0000259" key="7">
    <source>
        <dbReference type="PROSITE" id="PS50850"/>
    </source>
</evidence>
<accession>A0A543FWI4</accession>
<gene>
    <name evidence="8" type="ORF">FB388_5341</name>
</gene>
<dbReference type="OrthoDB" id="9814237at2"/>
<feature type="domain" description="Major facilitator superfamily (MFS) profile" evidence="7">
    <location>
        <begin position="13"/>
        <end position="377"/>
    </location>
</feature>
<dbReference type="GO" id="GO:0022857">
    <property type="term" value="F:transmembrane transporter activity"/>
    <property type="evidence" value="ECO:0007669"/>
    <property type="project" value="InterPro"/>
</dbReference>
<dbReference type="PANTHER" id="PTHR43124:SF10">
    <property type="entry name" value="PURINE EFFLUX PUMP PBUE"/>
    <property type="match status" value="1"/>
</dbReference>
<proteinExistence type="predicted"/>
<dbReference type="PRINTS" id="PR01035">
    <property type="entry name" value="TCRTETA"/>
</dbReference>
<dbReference type="InterPro" id="IPR050189">
    <property type="entry name" value="MFS_Efflux_Transporters"/>
</dbReference>
<feature type="transmembrane region" description="Helical" evidence="6">
    <location>
        <begin position="241"/>
        <end position="261"/>
    </location>
</feature>
<evidence type="ECO:0000313" key="8">
    <source>
        <dbReference type="EMBL" id="TQM38114.1"/>
    </source>
</evidence>
<keyword evidence="4 6" id="KW-1133">Transmembrane helix</keyword>
<name>A0A543FWI4_9PSEU</name>
<comment type="caution">
    <text evidence="8">The sequence shown here is derived from an EMBL/GenBank/DDBJ whole genome shotgun (WGS) entry which is preliminary data.</text>
</comment>
<feature type="transmembrane region" description="Helical" evidence="6">
    <location>
        <begin position="352"/>
        <end position="372"/>
    </location>
</feature>
<sequence length="378" mass="37184">MPHPSTTTVRSRAVAPLGIGAFAIGTDLFVVAGVLPDLAADLGVTVGTAGLTVTVFALAYATGAPVLGALLAARPMRQVLIGSLVLFALCNVVSALAPGLAVLLGARVLAALTASAYVPAAGAAAVAAAPANRRGRALGVVLGGSAVAMVLGAPLGALAASLLSWRAAFGLVAVLAVGTVVGLLRSGVGSDAPARSTLAERLRPLRSPAVAGTLAVTFLAMTASNSVYTYLAVLVSGRVELYIAAFGLAGVVGTWWGATAVDRFGSRRVVTAMVLVLGTGLATLPHVAGAVALAAVAPWGVAAWGFVSAQQHRVTGMGPAPLLLALNSSAVHLGFATGALLGGLVVDAAGVGSLWLVPLVCCGAGLVLHGILGREARS</sequence>
<dbReference type="CDD" id="cd17324">
    <property type="entry name" value="MFS_NepI_like"/>
    <property type="match status" value="1"/>
</dbReference>
<evidence type="ECO:0000256" key="6">
    <source>
        <dbReference type="SAM" id="Phobius"/>
    </source>
</evidence>
<feature type="transmembrane region" description="Helical" evidence="6">
    <location>
        <begin position="321"/>
        <end position="346"/>
    </location>
</feature>
<dbReference type="SUPFAM" id="SSF103473">
    <property type="entry name" value="MFS general substrate transporter"/>
    <property type="match status" value="1"/>
</dbReference>
<protein>
    <submittedName>
        <fullName evidence="8">Putative MFS family arabinose efflux permease</fullName>
    </submittedName>
</protein>
<feature type="transmembrane region" description="Helical" evidence="6">
    <location>
        <begin position="168"/>
        <end position="188"/>
    </location>
</feature>
<feature type="transmembrane region" description="Helical" evidence="6">
    <location>
        <begin position="12"/>
        <end position="35"/>
    </location>
</feature>
<dbReference type="InterPro" id="IPR020846">
    <property type="entry name" value="MFS_dom"/>
</dbReference>
<reference evidence="8 9" key="1">
    <citation type="submission" date="2019-06" db="EMBL/GenBank/DDBJ databases">
        <title>Sequencing the genomes of 1000 actinobacteria strains.</title>
        <authorList>
            <person name="Klenk H.-P."/>
        </authorList>
    </citation>
    <scope>NUCLEOTIDE SEQUENCE [LARGE SCALE GENOMIC DNA]</scope>
    <source>
        <strain evidence="8 9">DSM 45511</strain>
    </source>
</reference>
<dbReference type="InterPro" id="IPR036259">
    <property type="entry name" value="MFS_trans_sf"/>
</dbReference>
<dbReference type="Pfam" id="PF07690">
    <property type="entry name" value="MFS_1"/>
    <property type="match status" value="1"/>
</dbReference>
<feature type="transmembrane region" description="Helical" evidence="6">
    <location>
        <begin position="79"/>
        <end position="102"/>
    </location>
</feature>
<dbReference type="InterPro" id="IPR001958">
    <property type="entry name" value="Tet-R_TetA/multi-R_MdtG-like"/>
</dbReference>
<evidence type="ECO:0000256" key="3">
    <source>
        <dbReference type="ARBA" id="ARBA00022692"/>
    </source>
</evidence>